<dbReference type="EMBL" id="JAICBX010000003">
    <property type="protein sequence ID" value="MBW8639077.1"/>
    <property type="molecule type" value="Genomic_DNA"/>
</dbReference>
<evidence type="ECO:0000313" key="3">
    <source>
        <dbReference type="Proteomes" id="UP001196509"/>
    </source>
</evidence>
<dbReference type="InterPro" id="IPR008441">
    <property type="entry name" value="AfumC-like_glycosyl_Trfase"/>
</dbReference>
<dbReference type="GO" id="GO:0016757">
    <property type="term" value="F:glycosyltransferase activity"/>
    <property type="evidence" value="ECO:0007669"/>
    <property type="project" value="InterPro"/>
</dbReference>
<dbReference type="InterPro" id="IPR029044">
    <property type="entry name" value="Nucleotide-diphossugar_trans"/>
</dbReference>
<dbReference type="AlphaFoldDB" id="A0AAE2ZT53"/>
<dbReference type="InterPro" id="IPR001173">
    <property type="entry name" value="Glyco_trans_2-like"/>
</dbReference>
<dbReference type="Pfam" id="PF05704">
    <property type="entry name" value="Caps_synth"/>
    <property type="match status" value="1"/>
</dbReference>
<gene>
    <name evidence="2" type="ORF">K1W69_17910</name>
</gene>
<keyword evidence="3" id="KW-1185">Reference proteome</keyword>
<feature type="domain" description="Glycosyltransferase 2-like" evidence="1">
    <location>
        <begin position="291"/>
        <end position="414"/>
    </location>
</feature>
<dbReference type="Gene3D" id="3.90.550.20">
    <property type="match status" value="1"/>
</dbReference>
<protein>
    <recommendedName>
        <fullName evidence="1">Glycosyltransferase 2-like domain-containing protein</fullName>
    </recommendedName>
</protein>
<dbReference type="Proteomes" id="UP001196509">
    <property type="component" value="Unassembled WGS sequence"/>
</dbReference>
<proteinExistence type="predicted"/>
<organism evidence="2 3">
    <name type="scientific">Flavimaribacter sediminis</name>
    <dbReference type="NCBI Taxonomy" id="2865987"/>
    <lineage>
        <taxon>Bacteria</taxon>
        <taxon>Pseudomonadati</taxon>
        <taxon>Pseudomonadota</taxon>
        <taxon>Alphaproteobacteria</taxon>
        <taxon>Hyphomicrobiales</taxon>
        <taxon>Rhizobiaceae</taxon>
        <taxon>Flavimaribacter</taxon>
    </lineage>
</organism>
<dbReference type="Gene3D" id="3.90.550.10">
    <property type="entry name" value="Spore Coat Polysaccharide Biosynthesis Protein SpsA, Chain A"/>
    <property type="match status" value="1"/>
</dbReference>
<evidence type="ECO:0000313" key="2">
    <source>
        <dbReference type="EMBL" id="MBW8639077.1"/>
    </source>
</evidence>
<sequence>MNCRTIWTYWENKTGKHTPGYINLCHETVRKTNPDCLFVVLSPENLHHYLPPLPIAINNLIPKNAVEPSLALKADIIRVQILKAHGGIWIDSDCIALGRLDHLFGILERKGFFAIEKSGPNGVFYANNLIGSAAGGNIISAYADKQVGLVTDKQRSGATYDWIELGSTMLTRIVQDHLATDFEPLEEALYHPLGFQDHENFLLIDYNGSTRPELDACHTVMLYNNLFPDSLKGMTEQQLLASPTMLGSILRSVITDTPEHNCPSTRISSRKPVGYRDIALIFSTLRRPESSKQFVQSVRRYLPPEITIHIAVQGDDLTDYQALQNSPGVNLYPVPEDYGLSASRNLLLDNTDEPVISLCDDDFLVTPRTRLDVALAIWNEHPEIKILGGMFENFNYSEDGELTNRRYTSFDHKIVDHKLLPDTKIFIPQQYLAKEYRYVDETHYFYYTDTVNNFALMDRAFLDETGLRWDDDLKISGEHEDFYLTLQCGNAASQNAVAFTNALYVEHHRHTNPAYKSKRERKQFHIRSMEKSSSKTWVFLGKRVESVESGNFREHQHPRNK</sequence>
<dbReference type="SUPFAM" id="SSF53448">
    <property type="entry name" value="Nucleotide-diphospho-sugar transferases"/>
    <property type="match status" value="2"/>
</dbReference>
<dbReference type="Pfam" id="PF00535">
    <property type="entry name" value="Glycos_transf_2"/>
    <property type="match status" value="1"/>
</dbReference>
<name>A0AAE2ZT53_9HYPH</name>
<reference evidence="2" key="1">
    <citation type="submission" date="2021-08" db="EMBL/GenBank/DDBJ databases">
        <title>Hoeflea bacterium WL0058 sp. nov., isolated from the sediment.</title>
        <authorList>
            <person name="Wang L."/>
            <person name="Zhang D."/>
        </authorList>
    </citation>
    <scope>NUCLEOTIDE SEQUENCE</scope>
    <source>
        <strain evidence="2">WL0058</strain>
    </source>
</reference>
<comment type="caution">
    <text evidence="2">The sequence shown here is derived from an EMBL/GenBank/DDBJ whole genome shotgun (WGS) entry which is preliminary data.</text>
</comment>
<accession>A0AAE2ZT53</accession>
<evidence type="ECO:0000259" key="1">
    <source>
        <dbReference type="Pfam" id="PF00535"/>
    </source>
</evidence>